<evidence type="ECO:0000313" key="2">
    <source>
        <dbReference type="Proteomes" id="UP000050761"/>
    </source>
</evidence>
<gene>
    <name evidence="1" type="ORF">HPBE_LOCUS16493</name>
</gene>
<keyword evidence="2" id="KW-1185">Reference proteome</keyword>
<evidence type="ECO:0000313" key="3">
    <source>
        <dbReference type="WBParaSite" id="HPBE_0001649401-mRNA-1"/>
    </source>
</evidence>
<dbReference type="Proteomes" id="UP000050761">
    <property type="component" value="Unassembled WGS sequence"/>
</dbReference>
<dbReference type="EMBL" id="UZAH01029447">
    <property type="protein sequence ID" value="VDP06109.1"/>
    <property type="molecule type" value="Genomic_DNA"/>
</dbReference>
<accession>A0A183G4N5</accession>
<dbReference type="WBParaSite" id="HPBE_0001649401-mRNA-1">
    <property type="protein sequence ID" value="HPBE_0001649401-mRNA-1"/>
    <property type="gene ID" value="HPBE_0001649401"/>
</dbReference>
<proteinExistence type="predicted"/>
<dbReference type="AlphaFoldDB" id="A0A183G4N5"/>
<accession>A0A3P8E158</accession>
<evidence type="ECO:0000313" key="1">
    <source>
        <dbReference type="EMBL" id="VDP06109.1"/>
    </source>
</evidence>
<sequence length="135" mass="14665">MVCFGLGLQGQHPARSPAIAPAPRCFYPQTMLVDEVVLGTLYWKQFPTANAEGTAPLSLHSRCATALSYDMRITLTPAFLIPGRFSASTSFRDDPGGLRKRTPLSGRLRSICLPQSRAITRRVKPLADGADEPPP</sequence>
<protein>
    <submittedName>
        <fullName evidence="1 3">Uncharacterized protein</fullName>
    </submittedName>
</protein>
<reference evidence="1 2" key="1">
    <citation type="submission" date="2018-11" db="EMBL/GenBank/DDBJ databases">
        <authorList>
            <consortium name="Pathogen Informatics"/>
        </authorList>
    </citation>
    <scope>NUCLEOTIDE SEQUENCE [LARGE SCALE GENOMIC DNA]</scope>
</reference>
<name>A0A183G4N5_HELPZ</name>
<reference evidence="3" key="2">
    <citation type="submission" date="2019-09" db="UniProtKB">
        <authorList>
            <consortium name="WormBaseParasite"/>
        </authorList>
    </citation>
    <scope>IDENTIFICATION</scope>
</reference>
<organism evidence="2 3">
    <name type="scientific">Heligmosomoides polygyrus</name>
    <name type="common">Parasitic roundworm</name>
    <dbReference type="NCBI Taxonomy" id="6339"/>
    <lineage>
        <taxon>Eukaryota</taxon>
        <taxon>Metazoa</taxon>
        <taxon>Ecdysozoa</taxon>
        <taxon>Nematoda</taxon>
        <taxon>Chromadorea</taxon>
        <taxon>Rhabditida</taxon>
        <taxon>Rhabditina</taxon>
        <taxon>Rhabditomorpha</taxon>
        <taxon>Strongyloidea</taxon>
        <taxon>Heligmosomidae</taxon>
        <taxon>Heligmosomoides</taxon>
    </lineage>
</organism>